<reference evidence="1" key="1">
    <citation type="submission" date="2020-03" db="EMBL/GenBank/DDBJ databases">
        <title>The deep terrestrial virosphere.</title>
        <authorList>
            <person name="Holmfeldt K."/>
            <person name="Nilsson E."/>
            <person name="Simone D."/>
            <person name="Lopez-Fernandez M."/>
            <person name="Wu X."/>
            <person name="de Brujin I."/>
            <person name="Lundin D."/>
            <person name="Andersson A."/>
            <person name="Bertilsson S."/>
            <person name="Dopson M."/>
        </authorList>
    </citation>
    <scope>NUCLEOTIDE SEQUENCE</scope>
    <source>
        <strain evidence="1">MM415A01322</strain>
    </source>
</reference>
<dbReference type="EMBL" id="MT142278">
    <property type="protein sequence ID" value="QJA77349.1"/>
    <property type="molecule type" value="Genomic_DNA"/>
</dbReference>
<proteinExistence type="predicted"/>
<sequence length="63" mass="7809">MRYIWDNEQKKLVEYEKREPEGQVYIIGDIKPYWDDNMDAKPIYVQSRRHKRQLLKERGLDIL</sequence>
<name>A0A6M3K5B1_9ZZZZ</name>
<evidence type="ECO:0000313" key="1">
    <source>
        <dbReference type="EMBL" id="QJA77349.1"/>
    </source>
</evidence>
<dbReference type="AlphaFoldDB" id="A0A6M3K5B1"/>
<protein>
    <submittedName>
        <fullName evidence="1">Uncharacterized protein</fullName>
    </submittedName>
</protein>
<gene>
    <name evidence="1" type="ORF">MM415A01322_0014</name>
</gene>
<accession>A0A6M3K5B1</accession>
<organism evidence="1">
    <name type="scientific">viral metagenome</name>
    <dbReference type="NCBI Taxonomy" id="1070528"/>
    <lineage>
        <taxon>unclassified sequences</taxon>
        <taxon>metagenomes</taxon>
        <taxon>organismal metagenomes</taxon>
    </lineage>
</organism>